<dbReference type="EMBL" id="NPHW01002867">
    <property type="protein sequence ID" value="OXV10586.1"/>
    <property type="molecule type" value="Genomic_DNA"/>
</dbReference>
<organism evidence="2 3">
    <name type="scientific">Elaphomyces granulatus</name>
    <dbReference type="NCBI Taxonomy" id="519963"/>
    <lineage>
        <taxon>Eukaryota</taxon>
        <taxon>Fungi</taxon>
        <taxon>Dikarya</taxon>
        <taxon>Ascomycota</taxon>
        <taxon>Pezizomycotina</taxon>
        <taxon>Eurotiomycetes</taxon>
        <taxon>Eurotiomycetidae</taxon>
        <taxon>Eurotiales</taxon>
        <taxon>Elaphomycetaceae</taxon>
        <taxon>Elaphomyces</taxon>
    </lineage>
</organism>
<comment type="caution">
    <text evidence="2">The sequence shown here is derived from an EMBL/GenBank/DDBJ whole genome shotgun (WGS) entry which is preliminary data.</text>
</comment>
<keyword evidence="3" id="KW-1185">Reference proteome</keyword>
<dbReference type="SUPFAM" id="SSF52047">
    <property type="entry name" value="RNI-like"/>
    <property type="match status" value="1"/>
</dbReference>
<protein>
    <recommendedName>
        <fullName evidence="4">F-box domain-containing protein</fullName>
    </recommendedName>
</protein>
<dbReference type="Proteomes" id="UP000243515">
    <property type="component" value="Unassembled WGS sequence"/>
</dbReference>
<dbReference type="AlphaFoldDB" id="A0A232M2L0"/>
<gene>
    <name evidence="2" type="ORF">Egran_01653</name>
</gene>
<name>A0A232M2L0_9EURO</name>
<feature type="region of interest" description="Disordered" evidence="1">
    <location>
        <begin position="1"/>
        <end position="51"/>
    </location>
</feature>
<evidence type="ECO:0000313" key="3">
    <source>
        <dbReference type="Proteomes" id="UP000243515"/>
    </source>
</evidence>
<feature type="compositionally biased region" description="Basic residues" evidence="1">
    <location>
        <begin position="1"/>
        <end position="14"/>
    </location>
</feature>
<dbReference type="InterPro" id="IPR032675">
    <property type="entry name" value="LRR_dom_sf"/>
</dbReference>
<dbReference type="Gene3D" id="3.80.10.10">
    <property type="entry name" value="Ribonuclease Inhibitor"/>
    <property type="match status" value="2"/>
</dbReference>
<proteinExistence type="predicted"/>
<evidence type="ECO:0008006" key="4">
    <source>
        <dbReference type="Google" id="ProtNLM"/>
    </source>
</evidence>
<dbReference type="OrthoDB" id="9994419at2759"/>
<evidence type="ECO:0000256" key="1">
    <source>
        <dbReference type="SAM" id="MobiDB-lite"/>
    </source>
</evidence>
<reference evidence="2 3" key="1">
    <citation type="journal article" date="2015" name="Environ. Microbiol.">
        <title>Metagenome sequence of Elaphomyces granulatus from sporocarp tissue reveals Ascomycota ectomycorrhizal fingerprints of genome expansion and a Proteobacteria-rich microbiome.</title>
        <authorList>
            <person name="Quandt C.A."/>
            <person name="Kohler A."/>
            <person name="Hesse C.N."/>
            <person name="Sharpton T.J."/>
            <person name="Martin F."/>
            <person name="Spatafora J.W."/>
        </authorList>
    </citation>
    <scope>NUCLEOTIDE SEQUENCE [LARGE SCALE GENOMIC DNA]</scope>
    <source>
        <strain evidence="2 3">OSC145934</strain>
    </source>
</reference>
<evidence type="ECO:0000313" key="2">
    <source>
        <dbReference type="EMBL" id="OXV10586.1"/>
    </source>
</evidence>
<sequence length="638" mass="70778">MITRSPHTRKHRESPHRLDTTSDAGSSHQDRSRSPSPPSSPSSSTYSPSHTVRRISYGSVQEDITGIAQSFVDSQSAEKTTSTMALVEMPSAEFCCPCSGFLGWKQIRLGGRKLSKSYSDLRLLGRNHSRGWAWDDTNDRFSSKTVDTKKPPPKGTPIDKLPVEILVEIISYLAVDVPPNGYTPRNVDLFSCLLTSRILHSATLSVLYRNITIPHSIIFSKLLKHLVEYPALGTIVRRLDFSHFTSVGLGRTQQMNWEIQNLTAKTLLQCLNLVSNLRECLLQEHVENDISAAVVQKVFTGLPNLGAIDFCGCSSQIFSAGFFEALSKSPGLPVVLPRLNRVSLHECSSLTATSFEFLLPRLVNLTHLDVAHTQINAAALFAIPESARLTHLNLSRCSRLTGAQVVEFLTTHPAVSESLVYLNLLVDPSRYRLLDKQHIRDLLPRLPESLRSLNLGGAKITSEHVPFLIPLTKHLEELGLSGADLSILDLNSFFPPEPVTEAAAPPLPRSALHYLDLTMMPSLSLSALFNQKCCLLASLQSLPLEVLELSDKLIAPLRDHTKFSKSKTGWTVRECGRRGWYVREPEHAFSGTDSGASPRPTDDGCRWWKMGSRWWGMRKVPVASGDVGGIYGHYMFKK</sequence>
<accession>A0A232M2L0</accession>